<dbReference type="InterPro" id="IPR006140">
    <property type="entry name" value="D-isomer_DH_NAD-bd"/>
</dbReference>
<evidence type="ECO:0000256" key="1">
    <source>
        <dbReference type="ARBA" id="ARBA00023002"/>
    </source>
</evidence>
<dbReference type="EMBL" id="BMAC01000463">
    <property type="protein sequence ID" value="GFP96924.1"/>
    <property type="molecule type" value="Genomic_DNA"/>
</dbReference>
<dbReference type="GO" id="GO:0051287">
    <property type="term" value="F:NAD binding"/>
    <property type="evidence" value="ECO:0007669"/>
    <property type="project" value="InterPro"/>
</dbReference>
<dbReference type="InterPro" id="IPR050223">
    <property type="entry name" value="D-isomer_2-hydroxyacid_DH"/>
</dbReference>
<dbReference type="Pfam" id="PF02826">
    <property type="entry name" value="2-Hacid_dh_C"/>
    <property type="match status" value="1"/>
</dbReference>
<comment type="caution">
    <text evidence="3">The sequence shown here is derived from an EMBL/GenBank/DDBJ whole genome shotgun (WGS) entry which is preliminary data.</text>
</comment>
<dbReference type="GO" id="GO:0016618">
    <property type="term" value="F:hydroxypyruvate reductase [NAD(P)H] activity"/>
    <property type="evidence" value="ECO:0007669"/>
    <property type="project" value="TreeGrafter"/>
</dbReference>
<organism evidence="3 4">
    <name type="scientific">Phtheirospermum japonicum</name>
    <dbReference type="NCBI Taxonomy" id="374723"/>
    <lineage>
        <taxon>Eukaryota</taxon>
        <taxon>Viridiplantae</taxon>
        <taxon>Streptophyta</taxon>
        <taxon>Embryophyta</taxon>
        <taxon>Tracheophyta</taxon>
        <taxon>Spermatophyta</taxon>
        <taxon>Magnoliopsida</taxon>
        <taxon>eudicotyledons</taxon>
        <taxon>Gunneridae</taxon>
        <taxon>Pentapetalae</taxon>
        <taxon>asterids</taxon>
        <taxon>lamiids</taxon>
        <taxon>Lamiales</taxon>
        <taxon>Orobanchaceae</taxon>
        <taxon>Orobanchaceae incertae sedis</taxon>
        <taxon>Phtheirospermum</taxon>
    </lineage>
</organism>
<name>A0A830CL12_9LAMI</name>
<dbReference type="AlphaFoldDB" id="A0A830CL12"/>
<sequence>MTALGKTVIIVNVACGGVIDEKELVELLVRGEIGGGGLDVYEHEPHVPNNMLTLDNIVLSPHKSFFTPD</sequence>
<accession>A0A830CL12</accession>
<gene>
    <name evidence="3" type="ORF">PHJA_001836500</name>
</gene>
<dbReference type="InterPro" id="IPR036291">
    <property type="entry name" value="NAD(P)-bd_dom_sf"/>
</dbReference>
<feature type="domain" description="D-isomer specific 2-hydroxyacid dehydrogenase NAD-binding" evidence="2">
    <location>
        <begin position="3"/>
        <end position="62"/>
    </location>
</feature>
<reference evidence="3" key="1">
    <citation type="submission" date="2020-07" db="EMBL/GenBank/DDBJ databases">
        <title>Ethylene signaling mediates host invasion by parasitic plants.</title>
        <authorList>
            <person name="Yoshida S."/>
        </authorList>
    </citation>
    <scope>NUCLEOTIDE SEQUENCE</scope>
    <source>
        <strain evidence="3">Okayama</strain>
    </source>
</reference>
<proteinExistence type="predicted"/>
<evidence type="ECO:0000259" key="2">
    <source>
        <dbReference type="Pfam" id="PF02826"/>
    </source>
</evidence>
<keyword evidence="1" id="KW-0560">Oxidoreductase</keyword>
<evidence type="ECO:0000313" key="4">
    <source>
        <dbReference type="Proteomes" id="UP000653305"/>
    </source>
</evidence>
<protein>
    <submittedName>
        <fullName evidence="3">Glyoxylate/hydroxypyruvate reductase hpr3</fullName>
    </submittedName>
</protein>
<dbReference type="Gene3D" id="3.40.50.720">
    <property type="entry name" value="NAD(P)-binding Rossmann-like Domain"/>
    <property type="match status" value="1"/>
</dbReference>
<evidence type="ECO:0000313" key="3">
    <source>
        <dbReference type="EMBL" id="GFP96924.1"/>
    </source>
</evidence>
<dbReference type="OrthoDB" id="909896at2759"/>
<dbReference type="PANTHER" id="PTHR10996">
    <property type="entry name" value="2-HYDROXYACID DEHYDROGENASE-RELATED"/>
    <property type="match status" value="1"/>
</dbReference>
<keyword evidence="4" id="KW-1185">Reference proteome</keyword>
<dbReference type="Proteomes" id="UP000653305">
    <property type="component" value="Unassembled WGS sequence"/>
</dbReference>
<dbReference type="GO" id="GO:0030267">
    <property type="term" value="F:glyoxylate reductase (NADPH) activity"/>
    <property type="evidence" value="ECO:0007669"/>
    <property type="project" value="TreeGrafter"/>
</dbReference>
<dbReference type="SUPFAM" id="SSF51735">
    <property type="entry name" value="NAD(P)-binding Rossmann-fold domains"/>
    <property type="match status" value="1"/>
</dbReference>
<keyword evidence="3" id="KW-0670">Pyruvate</keyword>
<dbReference type="PANTHER" id="PTHR10996:SF268">
    <property type="entry name" value="GLYOXYLATE_HYDROXYPYRUVATE REDUCTASE HPR3"/>
    <property type="match status" value="1"/>
</dbReference>
<dbReference type="GO" id="GO:0005829">
    <property type="term" value="C:cytosol"/>
    <property type="evidence" value="ECO:0007669"/>
    <property type="project" value="TreeGrafter"/>
</dbReference>